<dbReference type="Gene3D" id="1.10.10.10">
    <property type="entry name" value="Winged helix-like DNA-binding domain superfamily/Winged helix DNA-binding domain"/>
    <property type="match status" value="1"/>
</dbReference>
<dbReference type="InterPro" id="IPR001845">
    <property type="entry name" value="HTH_ArsR_DNA-bd_dom"/>
</dbReference>
<organism evidence="2 3">
    <name type="scientific">Pseudarthrobacter equi</name>
    <dbReference type="NCBI Taxonomy" id="728066"/>
    <lineage>
        <taxon>Bacteria</taxon>
        <taxon>Bacillati</taxon>
        <taxon>Actinomycetota</taxon>
        <taxon>Actinomycetes</taxon>
        <taxon>Micrococcales</taxon>
        <taxon>Micrococcaceae</taxon>
        <taxon>Pseudarthrobacter</taxon>
    </lineage>
</organism>
<dbReference type="InterPro" id="IPR036388">
    <property type="entry name" value="WH-like_DNA-bd_sf"/>
</dbReference>
<dbReference type="InterPro" id="IPR036390">
    <property type="entry name" value="WH_DNA-bd_sf"/>
</dbReference>
<dbReference type="SUPFAM" id="SSF46785">
    <property type="entry name" value="Winged helix' DNA-binding domain"/>
    <property type="match status" value="1"/>
</dbReference>
<dbReference type="Proteomes" id="UP000198751">
    <property type="component" value="Chromosome I"/>
</dbReference>
<dbReference type="SMART" id="SM00418">
    <property type="entry name" value="HTH_ARSR"/>
    <property type="match status" value="1"/>
</dbReference>
<accession>A0A1H2ACZ0</accession>
<dbReference type="EMBL" id="LT629779">
    <property type="protein sequence ID" value="SDT43865.1"/>
    <property type="molecule type" value="Genomic_DNA"/>
</dbReference>
<keyword evidence="3" id="KW-1185">Reference proteome</keyword>
<dbReference type="AlphaFoldDB" id="A0A1H2ACZ0"/>
<reference evidence="3" key="1">
    <citation type="submission" date="2016-10" db="EMBL/GenBank/DDBJ databases">
        <authorList>
            <person name="Varghese N."/>
            <person name="Submissions S."/>
        </authorList>
    </citation>
    <scope>NUCLEOTIDE SEQUENCE [LARGE SCALE GENOMIC DNA]</scope>
    <source>
        <strain evidence="3">IMMIB L-1606</strain>
    </source>
</reference>
<feature type="domain" description="HTH arsR-type" evidence="1">
    <location>
        <begin position="11"/>
        <end position="118"/>
    </location>
</feature>
<sequence length="239" mass="24710">MGRLPWVRRVAALASLADDKRLRIFELVAAAPHALGRDEVAGAAGVPRSTASFHLDRLVQDGLLSVEFHKPPGRTGPGSGRPAKMYRPAAREVTASVPDRNYDLAGEVLAAAIERAQTTGETVGEALREAAFTAGRDQAGGAASLEDFLTSTGYRPVPDGSGGYTLPNCPFHRLSREYRDVVCVMNGAFLRGAAQACGGSGDDVAAAAVPGGCCARINADTAVDTPAGTQQPGAVTPRG</sequence>
<dbReference type="CDD" id="cd00090">
    <property type="entry name" value="HTH_ARSR"/>
    <property type="match status" value="1"/>
</dbReference>
<dbReference type="Pfam" id="PF12840">
    <property type="entry name" value="HTH_20"/>
    <property type="match status" value="1"/>
</dbReference>
<name>A0A1H2ACZ0_9MICC</name>
<proteinExistence type="predicted"/>
<dbReference type="OrthoDB" id="3399802at2"/>
<dbReference type="InterPro" id="IPR011991">
    <property type="entry name" value="ArsR-like_HTH"/>
</dbReference>
<gene>
    <name evidence="2" type="ORF">SAMN04489743_2914</name>
</gene>
<dbReference type="GO" id="GO:0003700">
    <property type="term" value="F:DNA-binding transcription factor activity"/>
    <property type="evidence" value="ECO:0007669"/>
    <property type="project" value="InterPro"/>
</dbReference>
<evidence type="ECO:0000259" key="1">
    <source>
        <dbReference type="SMART" id="SM00418"/>
    </source>
</evidence>
<evidence type="ECO:0000313" key="3">
    <source>
        <dbReference type="Proteomes" id="UP000198751"/>
    </source>
</evidence>
<evidence type="ECO:0000313" key="2">
    <source>
        <dbReference type="EMBL" id="SDT43865.1"/>
    </source>
</evidence>
<dbReference type="RefSeq" id="WP_091721487.1">
    <property type="nucleotide sequence ID" value="NZ_LT629779.1"/>
</dbReference>
<protein>
    <submittedName>
        <fullName evidence="2">Predicted transcriptional regulator, ArsR family</fullName>
    </submittedName>
</protein>